<accession>A0A0R1YPB6</accession>
<evidence type="ECO:0000313" key="5">
    <source>
        <dbReference type="Proteomes" id="UP000051010"/>
    </source>
</evidence>
<dbReference type="Pfam" id="PF03780">
    <property type="entry name" value="Asp23"/>
    <property type="match status" value="1"/>
</dbReference>
<evidence type="ECO:0000313" key="4">
    <source>
        <dbReference type="EMBL" id="KRM41091.1"/>
    </source>
</evidence>
<dbReference type="EMBL" id="AZFZ01000067">
    <property type="protein sequence ID" value="KRM41091.1"/>
    <property type="molecule type" value="Genomic_DNA"/>
</dbReference>
<evidence type="ECO:0000256" key="2">
    <source>
        <dbReference type="ARBA" id="ARBA00039575"/>
    </source>
</evidence>
<dbReference type="AlphaFoldDB" id="A0A0R1YPB6"/>
<evidence type="ECO:0000256" key="1">
    <source>
        <dbReference type="ARBA" id="ARBA00005721"/>
    </source>
</evidence>
<proteinExistence type="inferred from homology"/>
<dbReference type="PANTHER" id="PTHR34297:SF3">
    <property type="entry name" value="ALKALINE SHOCK PROTEIN 23"/>
    <property type="match status" value="1"/>
</dbReference>
<name>A0A0R1YPB6_9LACO</name>
<comment type="similarity">
    <text evidence="1">Belongs to the asp23 family.</text>
</comment>
<reference evidence="4 5" key="1">
    <citation type="journal article" date="2015" name="Genome Announc.">
        <title>Expanding the biotechnology potential of lactobacilli through comparative genomics of 213 strains and associated genera.</title>
        <authorList>
            <person name="Sun Z."/>
            <person name="Harris H.M."/>
            <person name="McCann A."/>
            <person name="Guo C."/>
            <person name="Argimon S."/>
            <person name="Zhang W."/>
            <person name="Yang X."/>
            <person name="Jeffery I.B."/>
            <person name="Cooney J.C."/>
            <person name="Kagawa T.F."/>
            <person name="Liu W."/>
            <person name="Song Y."/>
            <person name="Salvetti E."/>
            <person name="Wrobel A."/>
            <person name="Rasinkangas P."/>
            <person name="Parkhill J."/>
            <person name="Rea M.C."/>
            <person name="O'Sullivan O."/>
            <person name="Ritari J."/>
            <person name="Douillard F.P."/>
            <person name="Paul Ross R."/>
            <person name="Yang R."/>
            <person name="Briner A.E."/>
            <person name="Felis G.E."/>
            <person name="de Vos W.M."/>
            <person name="Barrangou R."/>
            <person name="Klaenhammer T.R."/>
            <person name="Caufield P.W."/>
            <person name="Cui Y."/>
            <person name="Zhang H."/>
            <person name="O'Toole P.W."/>
        </authorList>
    </citation>
    <scope>NUCLEOTIDE SEQUENCE [LARGE SCALE GENOMIC DNA]</scope>
    <source>
        <strain evidence="4 5">DSM 18390</strain>
    </source>
</reference>
<organism evidence="4 5">
    <name type="scientific">Lentilactobacillus parafarraginis DSM 18390 = JCM 14109</name>
    <dbReference type="NCBI Taxonomy" id="1423786"/>
    <lineage>
        <taxon>Bacteria</taxon>
        <taxon>Bacillati</taxon>
        <taxon>Bacillota</taxon>
        <taxon>Bacilli</taxon>
        <taxon>Lactobacillales</taxon>
        <taxon>Lactobacillaceae</taxon>
        <taxon>Lentilactobacillus</taxon>
    </lineage>
</organism>
<feature type="region of interest" description="Disordered" evidence="3">
    <location>
        <begin position="120"/>
        <end position="140"/>
    </location>
</feature>
<sequence length="140" mass="15662">MTTENPKLETVLTYNDDVLAKIAGNTVRDVDGVLSLEGNLIDSVTDRFSDETDPTTGVKVDLDNDDKQVKLTMDAVLEYGKSIPAVFDKVTTKLCSAIDSMTDLKPTEIKIHVKDLMTREEYMKSNRKNDKSDSKKKDKD</sequence>
<dbReference type="PANTHER" id="PTHR34297">
    <property type="entry name" value="HYPOTHETICAL CYTOSOLIC PROTEIN-RELATED"/>
    <property type="match status" value="1"/>
</dbReference>
<protein>
    <recommendedName>
        <fullName evidence="2">Stress response regulator gls24 homolog</fullName>
    </recommendedName>
</protein>
<evidence type="ECO:0000256" key="3">
    <source>
        <dbReference type="SAM" id="MobiDB-lite"/>
    </source>
</evidence>
<dbReference type="Proteomes" id="UP000051010">
    <property type="component" value="Unassembled WGS sequence"/>
</dbReference>
<gene>
    <name evidence="4" type="ORF">FD47_GL002550</name>
</gene>
<dbReference type="PATRIC" id="fig|1423786.4.peg.2671"/>
<dbReference type="InterPro" id="IPR005531">
    <property type="entry name" value="Asp23"/>
</dbReference>
<comment type="caution">
    <text evidence="4">The sequence shown here is derived from an EMBL/GenBank/DDBJ whole genome shotgun (WGS) entry which is preliminary data.</text>
</comment>
<dbReference type="RefSeq" id="WP_008212054.1">
    <property type="nucleotide sequence ID" value="NZ_AZFZ01000067.1"/>
</dbReference>